<dbReference type="Proteomes" id="UP000299102">
    <property type="component" value="Unassembled WGS sequence"/>
</dbReference>
<gene>
    <name evidence="1" type="ORF">EVAR_12984_1</name>
</gene>
<keyword evidence="2" id="KW-1185">Reference proteome</keyword>
<accession>A0A4C1TWU0</accession>
<dbReference type="AlphaFoldDB" id="A0A4C1TWU0"/>
<evidence type="ECO:0000313" key="2">
    <source>
        <dbReference type="Proteomes" id="UP000299102"/>
    </source>
</evidence>
<evidence type="ECO:0008006" key="3">
    <source>
        <dbReference type="Google" id="ProtNLM"/>
    </source>
</evidence>
<protein>
    <recommendedName>
        <fullName evidence="3">Reverse transcriptase domain-containing protein</fullName>
    </recommendedName>
</protein>
<proteinExistence type="predicted"/>
<evidence type="ECO:0000313" key="1">
    <source>
        <dbReference type="EMBL" id="GBP18523.1"/>
    </source>
</evidence>
<comment type="caution">
    <text evidence="1">The sequence shown here is derived from an EMBL/GenBank/DDBJ whole genome shotgun (WGS) entry which is preliminary data.</text>
</comment>
<dbReference type="OrthoDB" id="425681at2759"/>
<organism evidence="1 2">
    <name type="scientific">Eumeta variegata</name>
    <name type="common">Bagworm moth</name>
    <name type="synonym">Eumeta japonica</name>
    <dbReference type="NCBI Taxonomy" id="151549"/>
    <lineage>
        <taxon>Eukaryota</taxon>
        <taxon>Metazoa</taxon>
        <taxon>Ecdysozoa</taxon>
        <taxon>Arthropoda</taxon>
        <taxon>Hexapoda</taxon>
        <taxon>Insecta</taxon>
        <taxon>Pterygota</taxon>
        <taxon>Neoptera</taxon>
        <taxon>Endopterygota</taxon>
        <taxon>Lepidoptera</taxon>
        <taxon>Glossata</taxon>
        <taxon>Ditrysia</taxon>
        <taxon>Tineoidea</taxon>
        <taxon>Psychidae</taxon>
        <taxon>Oiketicinae</taxon>
        <taxon>Eumeta</taxon>
    </lineage>
</organism>
<reference evidence="1 2" key="1">
    <citation type="journal article" date="2019" name="Commun. Biol.">
        <title>The bagworm genome reveals a unique fibroin gene that provides high tensile strength.</title>
        <authorList>
            <person name="Kono N."/>
            <person name="Nakamura H."/>
            <person name="Ohtoshi R."/>
            <person name="Tomita M."/>
            <person name="Numata K."/>
            <person name="Arakawa K."/>
        </authorList>
    </citation>
    <scope>NUCLEOTIDE SEQUENCE [LARGE SCALE GENOMIC DNA]</scope>
</reference>
<name>A0A4C1TWU0_EUMVA</name>
<sequence length="124" mass="14102">MDQIFSLRNIAEKVLASGQKVFCISVDLEKAYDRVKRNDQWRNPSMNGVSSGLVQVLVFQRGENMTECNTLIEGEKVKQVKEFVYLGNLFNDGKHDRDIERRVNTGNKVNGALLAIMNIKSVLR</sequence>
<dbReference type="EMBL" id="BGZK01000098">
    <property type="protein sequence ID" value="GBP18523.1"/>
    <property type="molecule type" value="Genomic_DNA"/>
</dbReference>